<evidence type="ECO:0000259" key="8">
    <source>
        <dbReference type="Pfam" id="PF06429"/>
    </source>
</evidence>
<keyword evidence="10" id="KW-0969">Cilium</keyword>
<keyword evidence="6" id="KW-0975">Bacterial flagellum</keyword>
<keyword evidence="5" id="KW-0964">Secreted</keyword>
<evidence type="ECO:0000313" key="10">
    <source>
        <dbReference type="EMBL" id="WCR10236.1"/>
    </source>
</evidence>
<evidence type="ECO:0000256" key="2">
    <source>
        <dbReference type="ARBA" id="ARBA00004613"/>
    </source>
</evidence>
<keyword evidence="10" id="KW-0966">Cell projection</keyword>
<keyword evidence="11" id="KW-1185">Reference proteome</keyword>
<organism evidence="10 11">
    <name type="scientific">Paracoccus stylophorae</name>
    <dbReference type="NCBI Taxonomy" id="659350"/>
    <lineage>
        <taxon>Bacteria</taxon>
        <taxon>Pseudomonadati</taxon>
        <taxon>Pseudomonadota</taxon>
        <taxon>Alphaproteobacteria</taxon>
        <taxon>Rhodobacterales</taxon>
        <taxon>Paracoccaceae</taxon>
        <taxon>Paracoccus</taxon>
    </lineage>
</organism>
<sequence length="485" mass="50948">MSIAKALTNAVSGLTATARGTETVAANLANVMTPGYGRREVALSAQTLGGHGGGVRIDGINRIVNASVIAETRSAMSAGRNAATRLDFLQRMGDIVGLPGESGSLGGALADFRNSLQSAATRPDDELRLTAVVDAAQRLTSRLNAASAAVQNARGAADRAIGSDVDRLNADLDQVADLNRRIAIIDSDGGDATSLLDQRQAAIDRIAAIVPVQEIVRDHGRVALFTAEGAVLLDGSRPARLEFTPVGQLTPDMVVETPPVMRLVQNGTELGESQMRLFAGGSLAASFQIRDELGVQLQRELDVLAFDLHERVADPAVDPSIAATGPGLFTDGADRAVSASLIGLAARIGVNELVRPDRGGDLWRLRTGLGAAAAGPVAESRLLSAFSDAIADSRPPVGGSDFQGRGTLTTRFAEIEARVATRRVAAESDSAMRNSRAEALSARLMEDGVDSDAEMQRLLQYEQAYAANARVIQAIQDMLDQIMRL</sequence>
<protein>
    <recommendedName>
        <fullName evidence="4">Flagellar hook-associated protein 1</fullName>
    </recommendedName>
</protein>
<accession>A0ABY7SVM1</accession>
<dbReference type="SUPFAM" id="SSF64518">
    <property type="entry name" value="Phase 1 flagellin"/>
    <property type="match status" value="1"/>
</dbReference>
<evidence type="ECO:0000256" key="4">
    <source>
        <dbReference type="ARBA" id="ARBA00016244"/>
    </source>
</evidence>
<proteinExistence type="inferred from homology"/>
<comment type="subcellular location">
    <subcellularLocation>
        <location evidence="1">Bacterial flagellum basal body</location>
    </subcellularLocation>
    <subcellularLocation>
        <location evidence="2">Secreted</location>
    </subcellularLocation>
</comment>
<evidence type="ECO:0000313" key="11">
    <source>
        <dbReference type="Proteomes" id="UP001218412"/>
    </source>
</evidence>
<evidence type="ECO:0000256" key="3">
    <source>
        <dbReference type="ARBA" id="ARBA00009677"/>
    </source>
</evidence>
<keyword evidence="10" id="KW-0282">Flagellum</keyword>
<evidence type="ECO:0000259" key="9">
    <source>
        <dbReference type="Pfam" id="PF22638"/>
    </source>
</evidence>
<dbReference type="NCBIfam" id="TIGR02492">
    <property type="entry name" value="flgK_ends"/>
    <property type="match status" value="1"/>
</dbReference>
<feature type="domain" description="Flagellar basal body rod protein N-terminal" evidence="7">
    <location>
        <begin position="8"/>
        <end position="36"/>
    </location>
</feature>
<dbReference type="InterPro" id="IPR001444">
    <property type="entry name" value="Flag_bb_rod_N"/>
</dbReference>
<dbReference type="RefSeq" id="WP_272858293.1">
    <property type="nucleotide sequence ID" value="NZ_CP067134.1"/>
</dbReference>
<name>A0ABY7SVM1_9RHOB</name>
<dbReference type="EMBL" id="CP067134">
    <property type="protein sequence ID" value="WCR10236.1"/>
    <property type="molecule type" value="Genomic_DNA"/>
</dbReference>
<gene>
    <name evidence="10" type="primary">flgK</name>
    <name evidence="10" type="ORF">JHW45_14350</name>
</gene>
<comment type="similarity">
    <text evidence="3">Belongs to the flagella basal body rod proteins family.</text>
</comment>
<dbReference type="InterPro" id="IPR002371">
    <property type="entry name" value="FlgK"/>
</dbReference>
<dbReference type="Pfam" id="PF06429">
    <property type="entry name" value="Flg_bbr_C"/>
    <property type="match status" value="1"/>
</dbReference>
<dbReference type="PANTHER" id="PTHR30033:SF2">
    <property type="entry name" value="FLAGELLAR HOOK PROTEIN"/>
    <property type="match status" value="1"/>
</dbReference>
<dbReference type="Proteomes" id="UP001218412">
    <property type="component" value="Chromosome"/>
</dbReference>
<evidence type="ECO:0000256" key="1">
    <source>
        <dbReference type="ARBA" id="ARBA00004117"/>
    </source>
</evidence>
<evidence type="ECO:0000256" key="6">
    <source>
        <dbReference type="ARBA" id="ARBA00023143"/>
    </source>
</evidence>
<dbReference type="InterPro" id="IPR053927">
    <property type="entry name" value="FlgK_helical"/>
</dbReference>
<dbReference type="Pfam" id="PF22638">
    <property type="entry name" value="FlgK_D1"/>
    <property type="match status" value="1"/>
</dbReference>
<dbReference type="Pfam" id="PF00460">
    <property type="entry name" value="Flg_bb_rod"/>
    <property type="match status" value="1"/>
</dbReference>
<evidence type="ECO:0000259" key="7">
    <source>
        <dbReference type="Pfam" id="PF00460"/>
    </source>
</evidence>
<dbReference type="InterPro" id="IPR010930">
    <property type="entry name" value="Flg_bb/hook_C_dom"/>
</dbReference>
<feature type="domain" description="Flagellar basal-body/hook protein C-terminal" evidence="8">
    <location>
        <begin position="448"/>
        <end position="485"/>
    </location>
</feature>
<feature type="domain" description="Flagellar hook-associated protein FlgK helical" evidence="9">
    <location>
        <begin position="101"/>
        <end position="312"/>
    </location>
</feature>
<evidence type="ECO:0000256" key="5">
    <source>
        <dbReference type="ARBA" id="ARBA00022525"/>
    </source>
</evidence>
<dbReference type="PANTHER" id="PTHR30033">
    <property type="entry name" value="FLAGELLAR HOOK-ASSOCIATED PROTEIN 1"/>
    <property type="match status" value="1"/>
</dbReference>
<reference evidence="10 11" key="1">
    <citation type="submission" date="2021-01" db="EMBL/GenBank/DDBJ databases">
        <title>Biogeographic distribution of Paracoccus.</title>
        <authorList>
            <person name="Hollensteiner J."/>
            <person name="Leineberger J."/>
            <person name="Brinkhoff T."/>
            <person name="Daniel R."/>
        </authorList>
    </citation>
    <scope>NUCLEOTIDE SEQUENCE [LARGE SCALE GENOMIC DNA]</scope>
    <source>
        <strain evidence="10 11">LMG25392</strain>
    </source>
</reference>